<evidence type="ECO:0000259" key="1">
    <source>
        <dbReference type="Pfam" id="PF13391"/>
    </source>
</evidence>
<evidence type="ECO:0000313" key="3">
    <source>
        <dbReference type="EMBL" id="MFC5367202.1"/>
    </source>
</evidence>
<dbReference type="Pfam" id="PF13391">
    <property type="entry name" value="HNH_2"/>
    <property type="match status" value="1"/>
</dbReference>
<sequence length="350" mass="39667">MDAAFHVTRRYRDTGSWRDADDQFLRWIRGPLSTGIKNTGGIRPLSYEDSDETAALVLISNDAGVSQHDDPWEDSLAVSTGEIDYWGDAKAGTPYDESPLNQRIRHAFEQAARGNRDQVPPTLVFRKPKPGVVEFCGLCVPHGFEVSTYRDENDRKIPNYRFRFTILNTDRVPVSWLHQRAQRQTETDAPDEWSEWVEEGVVSRWPLGDRVDDTTGYRRRGERDETVISGQFREDTLSRYDHRCAVTGIGESAVLDVAHVLPRSEHPELVEDPANVLVVNALHHRAFDADLFTIASDQRLQVNPQFDPGHPFLQETIVDRAGNQVEFPQAVEVDQSYLAERNAGLAWVTG</sequence>
<evidence type="ECO:0000313" key="4">
    <source>
        <dbReference type="Proteomes" id="UP001596201"/>
    </source>
</evidence>
<keyword evidence="3" id="KW-0540">Nuclease</keyword>
<proteinExistence type="predicted"/>
<protein>
    <submittedName>
        <fullName evidence="3">HNH endonuclease</fullName>
    </submittedName>
</protein>
<feature type="domain" description="HNH nuclease" evidence="1">
    <location>
        <begin position="244"/>
        <end position="294"/>
    </location>
</feature>
<dbReference type="AlphaFoldDB" id="A0ABD5RB33"/>
<keyword evidence="3" id="KW-0378">Hydrolase</keyword>
<dbReference type="Proteomes" id="UP001596201">
    <property type="component" value="Unassembled WGS sequence"/>
</dbReference>
<keyword evidence="3" id="KW-0255">Endonuclease</keyword>
<name>A0ABD5RB33_9EURY</name>
<comment type="caution">
    <text evidence="3">The sequence shown here is derived from an EMBL/GenBank/DDBJ whole genome shotgun (WGS) entry which is preliminary data.</text>
</comment>
<reference evidence="3 4" key="1">
    <citation type="journal article" date="2019" name="Int. J. Syst. Evol. Microbiol.">
        <title>The Global Catalogue of Microorganisms (GCM) 10K type strain sequencing project: providing services to taxonomists for standard genome sequencing and annotation.</title>
        <authorList>
            <consortium name="The Broad Institute Genomics Platform"/>
            <consortium name="The Broad Institute Genome Sequencing Center for Infectious Disease"/>
            <person name="Wu L."/>
            <person name="Ma J."/>
        </authorList>
    </citation>
    <scope>NUCLEOTIDE SEQUENCE [LARGE SCALE GENOMIC DNA]</scope>
    <source>
        <strain evidence="3 4">CGMCC 1.12237</strain>
    </source>
</reference>
<dbReference type="Pfam" id="PF18062">
    <property type="entry name" value="RE_AspBHI_N"/>
    <property type="match status" value="1"/>
</dbReference>
<dbReference type="InterPro" id="IPR003615">
    <property type="entry name" value="HNH_nuc"/>
</dbReference>
<dbReference type="RefSeq" id="WP_227229467.1">
    <property type="nucleotide sequence ID" value="NZ_JAJCVJ010000002.1"/>
</dbReference>
<dbReference type="Gene3D" id="2.30.280.20">
    <property type="match status" value="1"/>
</dbReference>
<accession>A0ABD5RB33</accession>
<gene>
    <name evidence="3" type="ORF">ACFPJ5_09630</name>
</gene>
<feature type="domain" description="Restriction endonuclease AspBHI N-terminal" evidence="2">
    <location>
        <begin position="21"/>
        <end position="200"/>
    </location>
</feature>
<dbReference type="GO" id="GO:0004519">
    <property type="term" value="F:endonuclease activity"/>
    <property type="evidence" value="ECO:0007669"/>
    <property type="project" value="UniProtKB-KW"/>
</dbReference>
<dbReference type="InterPro" id="IPR041409">
    <property type="entry name" value="RE_AspBHI_N"/>
</dbReference>
<organism evidence="3 4">
    <name type="scientific">Salinirubrum litoreum</name>
    <dbReference type="NCBI Taxonomy" id="1126234"/>
    <lineage>
        <taxon>Archaea</taxon>
        <taxon>Methanobacteriati</taxon>
        <taxon>Methanobacteriota</taxon>
        <taxon>Stenosarchaea group</taxon>
        <taxon>Halobacteria</taxon>
        <taxon>Halobacteriales</taxon>
        <taxon>Haloferacaceae</taxon>
        <taxon>Salinirubrum</taxon>
    </lineage>
</organism>
<keyword evidence="4" id="KW-1185">Reference proteome</keyword>
<dbReference type="EMBL" id="JBHSKX010000002">
    <property type="protein sequence ID" value="MFC5367202.1"/>
    <property type="molecule type" value="Genomic_DNA"/>
</dbReference>
<evidence type="ECO:0000259" key="2">
    <source>
        <dbReference type="Pfam" id="PF18062"/>
    </source>
</evidence>